<evidence type="ECO:0000313" key="2">
    <source>
        <dbReference type="Proteomes" id="UP001234178"/>
    </source>
</evidence>
<accession>A0ABR0AYD3</accession>
<proteinExistence type="predicted"/>
<dbReference type="EMBL" id="JAOYFB010000039">
    <property type="protein sequence ID" value="KAK4030120.1"/>
    <property type="molecule type" value="Genomic_DNA"/>
</dbReference>
<evidence type="ECO:0000313" key="1">
    <source>
        <dbReference type="EMBL" id="KAK4030120.1"/>
    </source>
</evidence>
<organism evidence="1 2">
    <name type="scientific">Daphnia magna</name>
    <dbReference type="NCBI Taxonomy" id="35525"/>
    <lineage>
        <taxon>Eukaryota</taxon>
        <taxon>Metazoa</taxon>
        <taxon>Ecdysozoa</taxon>
        <taxon>Arthropoda</taxon>
        <taxon>Crustacea</taxon>
        <taxon>Branchiopoda</taxon>
        <taxon>Diplostraca</taxon>
        <taxon>Cladocera</taxon>
        <taxon>Anomopoda</taxon>
        <taxon>Daphniidae</taxon>
        <taxon>Daphnia</taxon>
    </lineage>
</organism>
<name>A0ABR0AYD3_9CRUS</name>
<reference evidence="1 2" key="1">
    <citation type="journal article" date="2023" name="Nucleic Acids Res.">
        <title>The hologenome of Daphnia magna reveals possible DNA methylation and microbiome-mediated evolution of the host genome.</title>
        <authorList>
            <person name="Chaturvedi A."/>
            <person name="Li X."/>
            <person name="Dhandapani V."/>
            <person name="Marshall H."/>
            <person name="Kissane S."/>
            <person name="Cuenca-Cambronero M."/>
            <person name="Asole G."/>
            <person name="Calvet F."/>
            <person name="Ruiz-Romero M."/>
            <person name="Marangio P."/>
            <person name="Guigo R."/>
            <person name="Rago D."/>
            <person name="Mirbahai L."/>
            <person name="Eastwood N."/>
            <person name="Colbourne J.K."/>
            <person name="Zhou J."/>
            <person name="Mallon E."/>
            <person name="Orsini L."/>
        </authorList>
    </citation>
    <scope>NUCLEOTIDE SEQUENCE [LARGE SCALE GENOMIC DNA]</scope>
    <source>
        <strain evidence="1">LRV0_1</strain>
    </source>
</reference>
<gene>
    <name evidence="1" type="ORF">OUZ56_023077</name>
</gene>
<comment type="caution">
    <text evidence="1">The sequence shown here is derived from an EMBL/GenBank/DDBJ whole genome shotgun (WGS) entry which is preliminary data.</text>
</comment>
<protein>
    <submittedName>
        <fullName evidence="1">Uncharacterized protein</fullName>
    </submittedName>
</protein>
<keyword evidence="2" id="KW-1185">Reference proteome</keyword>
<sequence>MSRCGGWLWYKGLKLGNRQTCDDAKTIKERILQARLELATSALLSFTSIFHQHIKLLSYKYHALTNCATGDIRKFSSCCQNNQ</sequence>
<dbReference type="Proteomes" id="UP001234178">
    <property type="component" value="Unassembled WGS sequence"/>
</dbReference>